<dbReference type="Proteomes" id="UP001515480">
    <property type="component" value="Unassembled WGS sequence"/>
</dbReference>
<dbReference type="EMBL" id="JBGBPQ010000009">
    <property type="protein sequence ID" value="KAL1519330.1"/>
    <property type="molecule type" value="Genomic_DNA"/>
</dbReference>
<evidence type="ECO:0008006" key="3">
    <source>
        <dbReference type="Google" id="ProtNLM"/>
    </source>
</evidence>
<dbReference type="PANTHER" id="PTHR14614">
    <property type="entry name" value="HEPATOCELLULAR CARCINOMA-ASSOCIATED ANTIGEN"/>
    <property type="match status" value="1"/>
</dbReference>
<proteinExistence type="predicted"/>
<sequence>MAPRPLRHALDLHRQLKEADAPTVAATLRQLGEELEEMTFEQMRGCKSALGMSTSAFTAYLAHPDGAVVDAAAELVNILAGRGAYTRTVKLGPPDASLELSLFERQGEGSVALRLWRSALVLSEHIIRNRFCSLDGKRVLELGCGLALPGLVCAAARASSVCVTDHSAESLALARRNAARNGLQKIVEAHLLDWEAPQASSVAAQPGFDLIVAADVCYEMTASECLAALLPQLLQAGPTSRVIMVLDADDARLPCMRGSVSAFVSVMEQRAEMLCIHDEVEESDASIRTLVYAWA</sequence>
<evidence type="ECO:0000313" key="1">
    <source>
        <dbReference type="EMBL" id="KAL1519330.1"/>
    </source>
</evidence>
<dbReference type="SUPFAM" id="SSF53335">
    <property type="entry name" value="S-adenosyl-L-methionine-dependent methyltransferases"/>
    <property type="match status" value="1"/>
</dbReference>
<dbReference type="AlphaFoldDB" id="A0AB34JBD0"/>
<keyword evidence="2" id="KW-1185">Reference proteome</keyword>
<protein>
    <recommendedName>
        <fullName evidence="3">Calmodulin-lysine N-methyltransferase</fullName>
    </recommendedName>
</protein>
<organism evidence="1 2">
    <name type="scientific">Prymnesium parvum</name>
    <name type="common">Toxic golden alga</name>
    <dbReference type="NCBI Taxonomy" id="97485"/>
    <lineage>
        <taxon>Eukaryota</taxon>
        <taxon>Haptista</taxon>
        <taxon>Haptophyta</taxon>
        <taxon>Prymnesiophyceae</taxon>
        <taxon>Prymnesiales</taxon>
        <taxon>Prymnesiaceae</taxon>
        <taxon>Prymnesium</taxon>
    </lineage>
</organism>
<reference evidence="1 2" key="1">
    <citation type="journal article" date="2024" name="Science">
        <title>Giant polyketide synthase enzymes in the biosynthesis of giant marine polyether toxins.</title>
        <authorList>
            <person name="Fallon T.R."/>
            <person name="Shende V.V."/>
            <person name="Wierzbicki I.H."/>
            <person name="Pendleton A.L."/>
            <person name="Watervoot N.F."/>
            <person name="Auber R.P."/>
            <person name="Gonzalez D.J."/>
            <person name="Wisecaver J.H."/>
            <person name="Moore B.S."/>
        </authorList>
    </citation>
    <scope>NUCLEOTIDE SEQUENCE [LARGE SCALE GENOMIC DNA]</scope>
    <source>
        <strain evidence="1 2">12B1</strain>
    </source>
</reference>
<dbReference type="Gene3D" id="3.40.50.150">
    <property type="entry name" value="Vaccinia Virus protein VP39"/>
    <property type="match status" value="1"/>
</dbReference>
<dbReference type="CDD" id="cd02440">
    <property type="entry name" value="AdoMet_MTases"/>
    <property type="match status" value="1"/>
</dbReference>
<dbReference type="InterPro" id="IPR019410">
    <property type="entry name" value="Methyltransf_16"/>
</dbReference>
<evidence type="ECO:0000313" key="2">
    <source>
        <dbReference type="Proteomes" id="UP001515480"/>
    </source>
</evidence>
<accession>A0AB34JBD0</accession>
<dbReference type="PANTHER" id="PTHR14614:SF123">
    <property type="entry name" value="OS04G0645500 PROTEIN"/>
    <property type="match status" value="1"/>
</dbReference>
<dbReference type="InterPro" id="IPR029063">
    <property type="entry name" value="SAM-dependent_MTases_sf"/>
</dbReference>
<comment type="caution">
    <text evidence="1">The sequence shown here is derived from an EMBL/GenBank/DDBJ whole genome shotgun (WGS) entry which is preliminary data.</text>
</comment>
<name>A0AB34JBD0_PRYPA</name>
<dbReference type="Pfam" id="PF10294">
    <property type="entry name" value="Methyltransf_16"/>
    <property type="match status" value="1"/>
</dbReference>
<gene>
    <name evidence="1" type="ORF">AB1Y20_022856</name>
</gene>